<dbReference type="AlphaFoldDB" id="A0AAN5S0S7"/>
<evidence type="ECO:0000259" key="4">
    <source>
        <dbReference type="Pfam" id="PF00535"/>
    </source>
</evidence>
<accession>A0AAN5S0S7</accession>
<feature type="domain" description="Glycosyltransferase 2-like" evidence="4">
    <location>
        <begin position="12"/>
        <end position="136"/>
    </location>
</feature>
<dbReference type="Pfam" id="PF00535">
    <property type="entry name" value="Glycos_transf_2"/>
    <property type="match status" value="1"/>
</dbReference>
<dbReference type="Gene3D" id="3.90.550.10">
    <property type="entry name" value="Spore Coat Polysaccharide Biosynthesis Protein SpsA, Chain A"/>
    <property type="match status" value="1"/>
</dbReference>
<protein>
    <submittedName>
        <fullName evidence="5">Glycosyltransferase</fullName>
    </submittedName>
</protein>
<sequence>MNYNFSVLLSIYYKENSQFFDAALNSIYTQTYLPNEIIIVHDGKLTPELYSVIGKWEVLLPIQNIILDNNCGLGIALNIGLAQCSNDIVMRADTDDINLPNRFEAQYKYMTQNPEVTLCGSHVNEFEASSDEIIRIKKVPIGDDIIKVIKKRNPFNHMAVCFRKKHIIDVGGYMDLPYMEDYYLWLRLLNKNFKLVNLDTILVSARVGEAMINRRKGFKYVKSEITMLKYILNSSLEMKYTSIPYFSLRILSRILPTYLLSKIYSKLRD</sequence>
<dbReference type="EMBL" id="DACSWI010000009">
    <property type="protein sequence ID" value="HAT3809993.1"/>
    <property type="molecule type" value="Genomic_DNA"/>
</dbReference>
<evidence type="ECO:0000313" key="5">
    <source>
        <dbReference type="EMBL" id="HAT3809993.1"/>
    </source>
</evidence>
<evidence type="ECO:0000313" key="6">
    <source>
        <dbReference type="Proteomes" id="UP000865968"/>
    </source>
</evidence>
<gene>
    <name evidence="5" type="ORF">I8608_002873</name>
</gene>
<evidence type="ECO:0000256" key="2">
    <source>
        <dbReference type="ARBA" id="ARBA00022676"/>
    </source>
</evidence>
<dbReference type="GO" id="GO:0016757">
    <property type="term" value="F:glycosyltransferase activity"/>
    <property type="evidence" value="ECO:0007669"/>
    <property type="project" value="UniProtKB-KW"/>
</dbReference>
<reference evidence="5" key="1">
    <citation type="journal article" date="2018" name="Genome Biol.">
        <title>SKESA: strategic k-mer extension for scrupulous assemblies.</title>
        <authorList>
            <person name="Souvorov A."/>
            <person name="Agarwala R."/>
            <person name="Lipman D.J."/>
        </authorList>
    </citation>
    <scope>NUCLEOTIDE SEQUENCE</scope>
    <source>
        <strain evidence="5">Morganella morganii ARLG-3209</strain>
    </source>
</reference>
<keyword evidence="3" id="KW-0808">Transferase</keyword>
<dbReference type="PANTHER" id="PTHR43685">
    <property type="entry name" value="GLYCOSYLTRANSFERASE"/>
    <property type="match status" value="1"/>
</dbReference>
<evidence type="ECO:0000256" key="1">
    <source>
        <dbReference type="ARBA" id="ARBA00006739"/>
    </source>
</evidence>
<organism evidence="5 6">
    <name type="scientific">Morganella morganii</name>
    <name type="common">Proteus morganii</name>
    <dbReference type="NCBI Taxonomy" id="582"/>
    <lineage>
        <taxon>Bacteria</taxon>
        <taxon>Pseudomonadati</taxon>
        <taxon>Pseudomonadota</taxon>
        <taxon>Gammaproteobacteria</taxon>
        <taxon>Enterobacterales</taxon>
        <taxon>Morganellaceae</taxon>
        <taxon>Morganella</taxon>
    </lineage>
</organism>
<keyword evidence="2" id="KW-0328">Glycosyltransferase</keyword>
<dbReference type="InterPro" id="IPR001173">
    <property type="entry name" value="Glyco_trans_2-like"/>
</dbReference>
<proteinExistence type="inferred from homology"/>
<dbReference type="Proteomes" id="UP000865968">
    <property type="component" value="Unassembled WGS sequence"/>
</dbReference>
<dbReference type="RefSeq" id="WP_369444637.1">
    <property type="nucleotide sequence ID" value="NZ_JBFZHD010000014.1"/>
</dbReference>
<name>A0AAN5S0S7_MORMO</name>
<dbReference type="PANTHER" id="PTHR43685:SF5">
    <property type="entry name" value="GLYCOSYLTRANSFERASE EPSE-RELATED"/>
    <property type="match status" value="1"/>
</dbReference>
<dbReference type="InterPro" id="IPR029044">
    <property type="entry name" value="Nucleotide-diphossugar_trans"/>
</dbReference>
<dbReference type="SUPFAM" id="SSF53448">
    <property type="entry name" value="Nucleotide-diphospho-sugar transferases"/>
    <property type="match status" value="1"/>
</dbReference>
<comment type="caution">
    <text evidence="5">The sequence shown here is derived from an EMBL/GenBank/DDBJ whole genome shotgun (WGS) entry which is preliminary data.</text>
</comment>
<dbReference type="InterPro" id="IPR050834">
    <property type="entry name" value="Glycosyltransf_2"/>
</dbReference>
<reference evidence="5" key="2">
    <citation type="submission" date="2020-10" db="EMBL/GenBank/DDBJ databases">
        <authorList>
            <consortium name="NCBI Pathogen Detection Project"/>
        </authorList>
    </citation>
    <scope>NUCLEOTIDE SEQUENCE</scope>
    <source>
        <strain evidence="5">Morganella morganii ARLG-3209</strain>
    </source>
</reference>
<comment type="similarity">
    <text evidence="1">Belongs to the glycosyltransferase 2 family.</text>
</comment>
<evidence type="ECO:0000256" key="3">
    <source>
        <dbReference type="ARBA" id="ARBA00022679"/>
    </source>
</evidence>